<feature type="compositionally biased region" description="Basic and acidic residues" evidence="14">
    <location>
        <begin position="974"/>
        <end position="986"/>
    </location>
</feature>
<dbReference type="Gene3D" id="3.30.70.20">
    <property type="match status" value="2"/>
</dbReference>
<dbReference type="Pfam" id="PF10531">
    <property type="entry name" value="SLBB"/>
    <property type="match status" value="1"/>
</dbReference>
<evidence type="ECO:0000256" key="5">
    <source>
        <dbReference type="ARBA" id="ARBA00022723"/>
    </source>
</evidence>
<evidence type="ECO:0000256" key="1">
    <source>
        <dbReference type="ARBA" id="ARBA00004127"/>
    </source>
</evidence>
<gene>
    <name evidence="18" type="ORF">BBAD15_g1091</name>
</gene>
<dbReference type="STRING" id="1245745.A0A0A2W3I5"/>
<accession>A0A0A2W3I5</accession>
<feature type="domain" description="4Fe-4S ferredoxin-type" evidence="16">
    <location>
        <begin position="288"/>
        <end position="317"/>
    </location>
</feature>
<dbReference type="PROSITE" id="PS00198">
    <property type="entry name" value="4FE4S_FER_1"/>
    <property type="match status" value="2"/>
</dbReference>
<dbReference type="NCBIfam" id="NF003454">
    <property type="entry name" value="PRK05035.1"/>
    <property type="match status" value="1"/>
</dbReference>
<organism evidence="18 19">
    <name type="scientific">Beauveria bassiana D1-5</name>
    <dbReference type="NCBI Taxonomy" id="1245745"/>
    <lineage>
        <taxon>Eukaryota</taxon>
        <taxon>Fungi</taxon>
        <taxon>Dikarya</taxon>
        <taxon>Ascomycota</taxon>
        <taxon>Pezizomycotina</taxon>
        <taxon>Sordariomycetes</taxon>
        <taxon>Hypocreomycetidae</taxon>
        <taxon>Hypocreales</taxon>
        <taxon>Cordycipitaceae</taxon>
        <taxon>Beauveria</taxon>
    </lineage>
</organism>
<evidence type="ECO:0000313" key="18">
    <source>
        <dbReference type="EMBL" id="KGQ13167.1"/>
    </source>
</evidence>
<keyword evidence="13" id="KW-0175">Coiled coil</keyword>
<evidence type="ECO:0000256" key="11">
    <source>
        <dbReference type="ARBA" id="ARBA00023014"/>
    </source>
</evidence>
<dbReference type="Pfam" id="PF12838">
    <property type="entry name" value="Fer4_7"/>
    <property type="match status" value="1"/>
</dbReference>
<dbReference type="InterPro" id="IPR010208">
    <property type="entry name" value="Ion_transpt_RnfC/RsxC"/>
</dbReference>
<feature type="transmembrane region" description="Helical" evidence="15">
    <location>
        <begin position="134"/>
        <end position="154"/>
    </location>
</feature>
<dbReference type="InterPro" id="IPR010207">
    <property type="entry name" value="Elect_transpt_cplx_RnfB/RsxB"/>
</dbReference>
<evidence type="ECO:0000256" key="10">
    <source>
        <dbReference type="ARBA" id="ARBA00023004"/>
    </source>
</evidence>
<dbReference type="PANTHER" id="PTHR43034:SF2">
    <property type="entry name" value="ION-TRANSLOCATING OXIDOREDUCTASE COMPLEX SUBUNIT C"/>
    <property type="match status" value="1"/>
</dbReference>
<dbReference type="PANTHER" id="PTHR43034">
    <property type="entry name" value="ION-TRANSLOCATING OXIDOREDUCTASE COMPLEX SUBUNIT C"/>
    <property type="match status" value="1"/>
</dbReference>
<dbReference type="InterPro" id="IPR017896">
    <property type="entry name" value="4Fe4S_Fe-S-bd"/>
</dbReference>
<keyword evidence="3" id="KW-0004">4Fe-4S</keyword>
<dbReference type="InterPro" id="IPR003667">
    <property type="entry name" value="NqrDE/RnfAE"/>
</dbReference>
<evidence type="ECO:0000256" key="6">
    <source>
        <dbReference type="ARBA" id="ARBA00022737"/>
    </source>
</evidence>
<dbReference type="Pfam" id="PF14697">
    <property type="entry name" value="Fer4_21"/>
    <property type="match status" value="1"/>
</dbReference>
<feature type="region of interest" description="Disordered" evidence="14">
    <location>
        <begin position="1067"/>
        <end position="1092"/>
    </location>
</feature>
<evidence type="ECO:0000259" key="17">
    <source>
        <dbReference type="PROSITE" id="PS51656"/>
    </source>
</evidence>
<dbReference type="Gene3D" id="1.10.15.40">
    <property type="entry name" value="Electron transport complex subunit B, putative Fe-S cluster"/>
    <property type="match status" value="1"/>
</dbReference>
<evidence type="ECO:0000256" key="7">
    <source>
        <dbReference type="ARBA" id="ARBA00022967"/>
    </source>
</evidence>
<feature type="domain" description="4Fe-4S" evidence="17">
    <location>
        <begin position="212"/>
        <end position="271"/>
    </location>
</feature>
<evidence type="ECO:0000313" key="19">
    <source>
        <dbReference type="Proteomes" id="UP000030106"/>
    </source>
</evidence>
<keyword evidence="4 15" id="KW-0812">Transmembrane</keyword>
<feature type="coiled-coil region" evidence="13">
    <location>
        <begin position="789"/>
        <end position="830"/>
    </location>
</feature>
<evidence type="ECO:0000256" key="3">
    <source>
        <dbReference type="ARBA" id="ARBA00022485"/>
    </source>
</evidence>
<keyword evidence="11" id="KW-0411">Iron-sulfur</keyword>
<dbReference type="NCBIfam" id="TIGR01945">
    <property type="entry name" value="rnfC"/>
    <property type="match status" value="1"/>
</dbReference>
<dbReference type="InterPro" id="IPR019554">
    <property type="entry name" value="Soluble_ligand-bd"/>
</dbReference>
<comment type="caution">
    <text evidence="18">The sequence shown here is derived from an EMBL/GenBank/DDBJ whole genome shotgun (WGS) entry which is preliminary data.</text>
</comment>
<feature type="compositionally biased region" description="Basic and acidic residues" evidence="14">
    <location>
        <begin position="880"/>
        <end position="895"/>
    </location>
</feature>
<dbReference type="GO" id="GO:0051539">
    <property type="term" value="F:4 iron, 4 sulfur cluster binding"/>
    <property type="evidence" value="ECO:0007669"/>
    <property type="project" value="UniProtKB-KW"/>
</dbReference>
<feature type="region of interest" description="Disordered" evidence="14">
    <location>
        <begin position="853"/>
        <end position="1054"/>
    </location>
</feature>
<dbReference type="InterPro" id="IPR011538">
    <property type="entry name" value="Nuo51_FMN-bd"/>
</dbReference>
<keyword evidence="12 15" id="KW-0472">Membrane</keyword>
<evidence type="ECO:0000256" key="15">
    <source>
        <dbReference type="SAM" id="Phobius"/>
    </source>
</evidence>
<keyword evidence="9 15" id="KW-1133">Transmembrane helix</keyword>
<evidence type="ECO:0000256" key="13">
    <source>
        <dbReference type="SAM" id="Coils"/>
    </source>
</evidence>
<dbReference type="Pfam" id="PF01512">
    <property type="entry name" value="Complex1_51K"/>
    <property type="match status" value="1"/>
</dbReference>
<evidence type="ECO:0000256" key="4">
    <source>
        <dbReference type="ARBA" id="ARBA00022692"/>
    </source>
</evidence>
<dbReference type="GO" id="GO:0012505">
    <property type="term" value="C:endomembrane system"/>
    <property type="evidence" value="ECO:0007669"/>
    <property type="project" value="UniProtKB-SubCell"/>
</dbReference>
<dbReference type="InterPro" id="IPR007202">
    <property type="entry name" value="4Fe-4S_dom"/>
</dbReference>
<dbReference type="GO" id="GO:0016020">
    <property type="term" value="C:membrane"/>
    <property type="evidence" value="ECO:0007669"/>
    <property type="project" value="InterPro"/>
</dbReference>
<dbReference type="SUPFAM" id="SSF46548">
    <property type="entry name" value="alpha-helical ferredoxin"/>
    <property type="match status" value="1"/>
</dbReference>
<dbReference type="Pfam" id="PF13375">
    <property type="entry name" value="RnfC_N"/>
    <property type="match status" value="1"/>
</dbReference>
<keyword evidence="7" id="KW-1278">Translocase</keyword>
<reference evidence="18 19" key="1">
    <citation type="submission" date="2012-10" db="EMBL/GenBank/DDBJ databases">
        <title>Genome sequencing and analysis of entomopathogenic fungi Beauveria bassiana D1-5.</title>
        <authorList>
            <person name="Li Q."/>
            <person name="Wang L."/>
            <person name="Zhang Z."/>
            <person name="Wang Q."/>
            <person name="Ren J."/>
            <person name="Wang M."/>
            <person name="Xu W."/>
            <person name="Wang J."/>
            <person name="Lu Y."/>
            <person name="Du Q."/>
            <person name="Sun Z."/>
        </authorList>
    </citation>
    <scope>NUCLEOTIDE SEQUENCE [LARGE SCALE GENOMIC DNA]</scope>
    <source>
        <strain evidence="18 19">D1-5</strain>
    </source>
</reference>
<dbReference type="SUPFAM" id="SSF54862">
    <property type="entry name" value="4Fe-4S ferredoxins"/>
    <property type="match status" value="1"/>
</dbReference>
<dbReference type="NCBIfam" id="NF003475">
    <property type="entry name" value="PRK05113.1"/>
    <property type="match status" value="1"/>
</dbReference>
<dbReference type="GO" id="GO:0046872">
    <property type="term" value="F:metal ion binding"/>
    <property type="evidence" value="ECO:0007669"/>
    <property type="project" value="UniProtKB-KW"/>
</dbReference>
<dbReference type="HAMAP" id="MF_00461">
    <property type="entry name" value="RsxC_RnfC"/>
    <property type="match status" value="1"/>
</dbReference>
<dbReference type="Gene3D" id="3.40.50.11540">
    <property type="entry name" value="NADH-ubiquinone oxidoreductase 51kDa subunit"/>
    <property type="match status" value="1"/>
</dbReference>
<evidence type="ECO:0000259" key="16">
    <source>
        <dbReference type="PROSITE" id="PS51379"/>
    </source>
</evidence>
<dbReference type="EMBL" id="ANFO01000054">
    <property type="protein sequence ID" value="KGQ13167.1"/>
    <property type="molecule type" value="Genomic_DNA"/>
</dbReference>
<dbReference type="HOGENOM" id="CLU_281573_0_0_1"/>
<sequence length="1112" mass="119528">MSDYLLLFVGTVLVNNFVLVKFLGLCPFMGVSKKLESAIGMGLATTFVMTLASIFAWIIDELILVPLDLIYLRTLAFILVIAVVVQFTEMVVRKTSPALYRLLGIFLPLITTNCAVLGVALLNINLGHNFLQSAVYGFSAALGFSLVMVLFAAIRERMVVADIPAPFRGNAIALRAGEVLMTTLWMAIISVTLMGLLFGLILGYASRRFEVEEDPIVDRIDELLPQSQCGQCGYPGCRPYAEAVGNQGAKINLCAPGGEAVMLKIASALNVEPQPIDGDATAAEPVRMLAVIDEANCIGCTKCIQACPVDAIVGATRAMHTVISDQCTGCNLCVDPCPTRCIDLIPVGPTTESWKWDLQTIPVHRIWDFDGGIHPPEMKTQSNGTPLRQVPLPSRLIIPLKQHIGAEGELCVKPGDYVLRGQPLTRGRGRMLPVHAPTSGTIKAIEPHSTAHPSALAELSVILDADGEDQWIERDGWSDYRCQSREALIERIHQFGVAGLGGAGFPTGSKLQGGGDKIDTLIVNAAECEPYITADDRLMQDCAAQIIEGVRILAHILKPQRILIGIEDNKPQAISMMRAVLAGSHDMQLRVIPTKYPSGGAKQLTQILTGKQVPHGGRSSDIGILMQNVGTAYAIKRAVIDGEPLTERVVTLTGESVTQPGNVWARLGTPVSHLLNFAGFRPGQDQKVIMGGPLMGFTLPWLDVPVVKITNCLLAPSPAEMGAPEEEQGCIRCSACADACPADLLPQQLYWFSKGQQHDKATAYNLSDCIECGACAYVCPSNIPLVQYFRQEKAEIREIELEAKRTVEAKARFEARQERLEREKAARLERHKNAAVQPTAKDNDAIQAALARVKSKKTQTSDEPLVVKAGSTPDNSEVIAAREARKAEARARQAEKALQAESAPDTATDPRKAAVEAAIARAKARKAAQKTDSPETAAAEQEAVDPRKAAVEAAIARAKARKAAQKTDSPETAAAEHEPVDPRKAAVEAAIARAKARKAAQKADSPETAAAEQEPVDPRKAAVEAAIARAKARKAAPETDSPETAVAEQEAVDPRKAAVEAAIARAKARKAAQKAETEQSVPQEEQDPRKAAVAAAIARVQARKAAQMFPEE</sequence>
<dbReference type="NCBIfam" id="TIGR01943">
    <property type="entry name" value="rnfA"/>
    <property type="match status" value="1"/>
</dbReference>
<evidence type="ECO:0000256" key="2">
    <source>
        <dbReference type="ARBA" id="ARBA00022448"/>
    </source>
</evidence>
<comment type="subcellular location">
    <subcellularLocation>
        <location evidence="1">Endomembrane system</location>
        <topology evidence="1">Multi-pass membrane protein</topology>
    </subcellularLocation>
</comment>
<dbReference type="SUPFAM" id="SSF142019">
    <property type="entry name" value="Nqo1 FMN-binding domain-like"/>
    <property type="match status" value="1"/>
</dbReference>
<dbReference type="GO" id="GO:0009055">
    <property type="term" value="F:electron transfer activity"/>
    <property type="evidence" value="ECO:0007669"/>
    <property type="project" value="InterPro"/>
</dbReference>
<dbReference type="NCBIfam" id="TIGR01944">
    <property type="entry name" value="rnfB"/>
    <property type="match status" value="1"/>
</dbReference>
<evidence type="ECO:0000256" key="12">
    <source>
        <dbReference type="ARBA" id="ARBA00023136"/>
    </source>
</evidence>
<evidence type="ECO:0000256" key="14">
    <source>
        <dbReference type="SAM" id="MobiDB-lite"/>
    </source>
</evidence>
<dbReference type="Pfam" id="PF02508">
    <property type="entry name" value="Rnf-Nqr"/>
    <property type="match status" value="1"/>
</dbReference>
<protein>
    <submittedName>
        <fullName evidence="18">Electron transport complex protein rnfC</fullName>
    </submittedName>
</protein>
<dbReference type="InterPro" id="IPR037225">
    <property type="entry name" value="Nuo51_FMN-bd_sf"/>
</dbReference>
<dbReference type="Pfam" id="PF04060">
    <property type="entry name" value="FeS"/>
    <property type="match status" value="1"/>
</dbReference>
<feature type="domain" description="4Fe-4S ferredoxin-type" evidence="16">
    <location>
        <begin position="722"/>
        <end position="750"/>
    </location>
</feature>
<evidence type="ECO:0000256" key="8">
    <source>
        <dbReference type="ARBA" id="ARBA00022982"/>
    </source>
</evidence>
<feature type="transmembrane region" description="Helical" evidence="15">
    <location>
        <begin position="6"/>
        <end position="26"/>
    </location>
</feature>
<dbReference type="HAMAP" id="MF_00463">
    <property type="entry name" value="RsxB_RnfB"/>
    <property type="match status" value="1"/>
</dbReference>
<proteinExistence type="inferred from homology"/>
<feature type="transmembrane region" description="Helical" evidence="15">
    <location>
        <begin position="70"/>
        <end position="87"/>
    </location>
</feature>
<keyword evidence="6" id="KW-0677">Repeat</keyword>
<dbReference type="NCBIfam" id="NF003481">
    <property type="entry name" value="PRK05151.1"/>
    <property type="match status" value="1"/>
</dbReference>
<keyword evidence="8" id="KW-0249">Electron transport</keyword>
<feature type="domain" description="4Fe-4S ferredoxin-type" evidence="16">
    <location>
        <begin position="318"/>
        <end position="347"/>
    </location>
</feature>
<dbReference type="AlphaFoldDB" id="A0A0A2W3I5"/>
<dbReference type="InterPro" id="IPR011293">
    <property type="entry name" value="Ion_transpt_RnfA/RsxA"/>
</dbReference>
<feature type="transmembrane region" description="Helical" evidence="15">
    <location>
        <begin position="99"/>
        <end position="122"/>
    </location>
</feature>
<keyword evidence="2" id="KW-0813">Transport</keyword>
<evidence type="ECO:0000256" key="9">
    <source>
        <dbReference type="ARBA" id="ARBA00022989"/>
    </source>
</evidence>
<dbReference type="InterPro" id="IPR017900">
    <property type="entry name" value="4Fe4S_Fe_S_CS"/>
</dbReference>
<dbReference type="PROSITE" id="PS51379">
    <property type="entry name" value="4FE4S_FER_2"/>
    <property type="match status" value="4"/>
</dbReference>
<dbReference type="HAMAP" id="MF_00459">
    <property type="entry name" value="RsxA_RnfA"/>
    <property type="match status" value="1"/>
</dbReference>
<feature type="transmembrane region" description="Helical" evidence="15">
    <location>
        <begin position="184"/>
        <end position="205"/>
    </location>
</feature>
<keyword evidence="5" id="KW-0479">Metal-binding</keyword>
<feature type="transmembrane region" description="Helical" evidence="15">
    <location>
        <begin position="38"/>
        <end position="58"/>
    </location>
</feature>
<dbReference type="InterPro" id="IPR026902">
    <property type="entry name" value="RnfC_N"/>
</dbReference>
<dbReference type="Proteomes" id="UP000030106">
    <property type="component" value="Unassembled WGS sequence"/>
</dbReference>
<dbReference type="PROSITE" id="PS51656">
    <property type="entry name" value="4FE4S"/>
    <property type="match status" value="1"/>
</dbReference>
<keyword evidence="10" id="KW-0408">Iron</keyword>
<name>A0A0A2W3I5_BEABA</name>
<feature type="domain" description="4Fe-4S ferredoxin-type" evidence="16">
    <location>
        <begin position="760"/>
        <end position="789"/>
    </location>
</feature>
<dbReference type="GO" id="GO:0022900">
    <property type="term" value="P:electron transport chain"/>
    <property type="evidence" value="ECO:0007669"/>
    <property type="project" value="InterPro"/>
</dbReference>